<dbReference type="PANTHER" id="PTHR12561">
    <property type="entry name" value="LIPOATE-PROTEIN LIGASE"/>
    <property type="match status" value="1"/>
</dbReference>
<evidence type="ECO:0000256" key="3">
    <source>
        <dbReference type="ARBA" id="ARBA00008242"/>
    </source>
</evidence>
<dbReference type="InterPro" id="IPR004143">
    <property type="entry name" value="BPL_LPL_catalytic"/>
</dbReference>
<dbReference type="SUPFAM" id="SSF55681">
    <property type="entry name" value="Class II aaRS and biotin synthetases"/>
    <property type="match status" value="1"/>
</dbReference>
<dbReference type="PROSITE" id="PS51733">
    <property type="entry name" value="BPL_LPL_CATALYTIC"/>
    <property type="match status" value="1"/>
</dbReference>
<accession>A0A9P7Z0A7</accession>
<keyword evidence="7" id="KW-1185">Reference proteome</keyword>
<reference evidence="6" key="1">
    <citation type="journal article" date="2021" name="IMA Fungus">
        <title>Genomic characterization of three marine fungi, including Emericellopsis atlantica sp. nov. with signatures of a generalist lifestyle and marine biomass degradation.</title>
        <authorList>
            <person name="Hagestad O.C."/>
            <person name="Hou L."/>
            <person name="Andersen J.H."/>
            <person name="Hansen E.H."/>
            <person name="Altermark B."/>
            <person name="Li C."/>
            <person name="Kuhnert E."/>
            <person name="Cox R.J."/>
            <person name="Crous P.W."/>
            <person name="Spatafora J.W."/>
            <person name="Lail K."/>
            <person name="Amirebrahimi M."/>
            <person name="Lipzen A."/>
            <person name="Pangilinan J."/>
            <person name="Andreopoulos W."/>
            <person name="Hayes R.D."/>
            <person name="Ng V."/>
            <person name="Grigoriev I.V."/>
            <person name="Jackson S.A."/>
            <person name="Sutton T.D.S."/>
            <person name="Dobson A.D.W."/>
            <person name="Rama T."/>
        </authorList>
    </citation>
    <scope>NUCLEOTIDE SEQUENCE</scope>
    <source>
        <strain evidence="6">TRa3180A</strain>
    </source>
</reference>
<dbReference type="EMBL" id="MU254067">
    <property type="protein sequence ID" value="KAG9242495.1"/>
    <property type="molecule type" value="Genomic_DNA"/>
</dbReference>
<dbReference type="InterPro" id="IPR004562">
    <property type="entry name" value="LipoylTrfase_LipoateP_Ligase"/>
</dbReference>
<evidence type="ECO:0000256" key="2">
    <source>
        <dbReference type="ARBA" id="ARBA00005085"/>
    </source>
</evidence>
<dbReference type="InterPro" id="IPR045864">
    <property type="entry name" value="aa-tRNA-synth_II/BPL/LPL"/>
</dbReference>
<dbReference type="Gene3D" id="3.30.930.10">
    <property type="entry name" value="Bira Bifunctional Protein, Domain 2"/>
    <property type="match status" value="1"/>
</dbReference>
<dbReference type="Proteomes" id="UP000887226">
    <property type="component" value="Unassembled WGS sequence"/>
</dbReference>
<dbReference type="GO" id="GO:0017118">
    <property type="term" value="F:lipoyltransferase activity"/>
    <property type="evidence" value="ECO:0007669"/>
    <property type="project" value="TreeGrafter"/>
</dbReference>
<name>A0A9P7Z0A7_9HELO</name>
<comment type="function">
    <text evidence="1">Catalyzes both the ATP-dependent activation of exogenously supplied lipoate to lipoyl-AMP and the transfer of the activated lipoyl onto the lipoyl domains of lipoate-dependent enzymes.</text>
</comment>
<dbReference type="CDD" id="cd16443">
    <property type="entry name" value="LplA"/>
    <property type="match status" value="1"/>
</dbReference>
<gene>
    <name evidence="6" type="ORF">BJ878DRAFT_515102</name>
</gene>
<protein>
    <recommendedName>
        <fullName evidence="4">Putative lipoate-protein ligase A</fullName>
    </recommendedName>
</protein>
<dbReference type="PANTHER" id="PTHR12561:SF3">
    <property type="entry name" value="LIPOYLTRANSFERASE 1, MITOCHONDRIAL"/>
    <property type="match status" value="1"/>
</dbReference>
<dbReference type="AlphaFoldDB" id="A0A9P7Z0A7"/>
<feature type="domain" description="BPL/LPL catalytic" evidence="5">
    <location>
        <begin position="67"/>
        <end position="251"/>
    </location>
</feature>
<dbReference type="GO" id="GO:0009249">
    <property type="term" value="P:protein lipoylation"/>
    <property type="evidence" value="ECO:0007669"/>
    <property type="project" value="InterPro"/>
</dbReference>
<comment type="caution">
    <text evidence="6">The sequence shown here is derived from an EMBL/GenBank/DDBJ whole genome shotgun (WGS) entry which is preliminary data.</text>
</comment>
<dbReference type="OrthoDB" id="201621at2759"/>
<evidence type="ECO:0000259" key="5">
    <source>
        <dbReference type="PROSITE" id="PS51733"/>
    </source>
</evidence>
<comment type="pathway">
    <text evidence="2">Protein modification; protein lipoylation via exogenous pathway; protein N(6)-(lipoyl)lysine from lipoate: step 2/2.</text>
</comment>
<comment type="similarity">
    <text evidence="3">Belongs to the LplA family.</text>
</comment>
<proteinExistence type="inferred from homology"/>
<evidence type="ECO:0000256" key="4">
    <source>
        <dbReference type="ARBA" id="ARBA00015925"/>
    </source>
</evidence>
<evidence type="ECO:0000313" key="7">
    <source>
        <dbReference type="Proteomes" id="UP000887226"/>
    </source>
</evidence>
<organism evidence="6 7">
    <name type="scientific">Calycina marina</name>
    <dbReference type="NCBI Taxonomy" id="1763456"/>
    <lineage>
        <taxon>Eukaryota</taxon>
        <taxon>Fungi</taxon>
        <taxon>Dikarya</taxon>
        <taxon>Ascomycota</taxon>
        <taxon>Pezizomycotina</taxon>
        <taxon>Leotiomycetes</taxon>
        <taxon>Helotiales</taxon>
        <taxon>Pezizellaceae</taxon>
        <taxon>Calycina</taxon>
    </lineage>
</organism>
<sequence length="382" mass="43493">MAPSRGLYALLRRSQSRPNWAVQSFRRFSELARIATDTSRRSLVFISRLTDPYINLSIEHYLLQKTPPESKVLFLYVNRPCVVLGRNQNPWVEANLPFLSANRVDLVRRRSGGGTVFHDLGNVNYSVICPISMFDRDTHAQMVVRALQKVGGKHTRVNERHDIVQDMNEPGLNKEDRFEGDLRPFKVSGSAYKLTRLRSLHHGTCLLHSENLPRIDQYLKSLVKKYITARGVDSVRSNVANVIPKLDNDAFIKAVIDQWHDLYGQEGGELQIHEADNYADVPEVMKGCAELMSPEWIYGQTPQFTYGRRTEKGKNLEFTARNGVITEATLRSQSNLDSNQALSDRLTGSVLYDTMLQAKTPFAEILYDRKPDDVLDSLRLSL</sequence>
<evidence type="ECO:0000313" key="6">
    <source>
        <dbReference type="EMBL" id="KAG9242495.1"/>
    </source>
</evidence>
<evidence type="ECO:0000256" key="1">
    <source>
        <dbReference type="ARBA" id="ARBA00003253"/>
    </source>
</evidence>
<dbReference type="Pfam" id="PF21948">
    <property type="entry name" value="LplA-B_cat"/>
    <property type="match status" value="1"/>
</dbReference>
<dbReference type="GO" id="GO:0005739">
    <property type="term" value="C:mitochondrion"/>
    <property type="evidence" value="ECO:0007669"/>
    <property type="project" value="TreeGrafter"/>
</dbReference>